<feature type="region of interest" description="Disordered" evidence="1">
    <location>
        <begin position="120"/>
        <end position="179"/>
    </location>
</feature>
<evidence type="ECO:0000313" key="3">
    <source>
        <dbReference type="Proteomes" id="UP000530670"/>
    </source>
</evidence>
<dbReference type="Proteomes" id="UP000530670">
    <property type="component" value="Unassembled WGS sequence"/>
</dbReference>
<dbReference type="AlphaFoldDB" id="A0A8H5VZ64"/>
<feature type="compositionally biased region" description="Basic and acidic residues" evidence="1">
    <location>
        <begin position="164"/>
        <end position="173"/>
    </location>
</feature>
<keyword evidence="3" id="KW-1185">Reference proteome</keyword>
<evidence type="ECO:0000256" key="1">
    <source>
        <dbReference type="SAM" id="MobiDB-lite"/>
    </source>
</evidence>
<feature type="compositionally biased region" description="Basic and acidic residues" evidence="1">
    <location>
        <begin position="122"/>
        <end position="135"/>
    </location>
</feature>
<accession>A0A8H5VZ64</accession>
<proteinExistence type="predicted"/>
<gene>
    <name evidence="2" type="ORF">FTJAE_4896</name>
</gene>
<comment type="caution">
    <text evidence="2">The sequence shown here is derived from an EMBL/GenBank/DDBJ whole genome shotgun (WGS) entry which is preliminary data.</text>
</comment>
<reference evidence="2 3" key="1">
    <citation type="submission" date="2020-05" db="EMBL/GenBank/DDBJ databases">
        <title>Identification and distribution of gene clusters putatively required for synthesis of sphingolipid metabolism inhibitors in phylogenetically diverse species of the filamentous fungus Fusarium.</title>
        <authorList>
            <person name="Kim H.-S."/>
            <person name="Busman M."/>
            <person name="Brown D.W."/>
            <person name="Divon H."/>
            <person name="Uhlig S."/>
            <person name="Proctor R.H."/>
        </authorList>
    </citation>
    <scope>NUCLEOTIDE SEQUENCE [LARGE SCALE GENOMIC DNA]</scope>
    <source>
        <strain evidence="2 3">NRRL 66243</strain>
    </source>
</reference>
<dbReference type="GeneID" id="59303616"/>
<evidence type="ECO:0000313" key="2">
    <source>
        <dbReference type="EMBL" id="KAF5639558.1"/>
    </source>
</evidence>
<dbReference type="OrthoDB" id="2984728at2759"/>
<dbReference type="EMBL" id="JAAQRI010000091">
    <property type="protein sequence ID" value="KAF5639558.1"/>
    <property type="molecule type" value="Genomic_DNA"/>
</dbReference>
<protein>
    <submittedName>
        <fullName evidence="2">Uncharacterized protein</fullName>
    </submittedName>
</protein>
<sequence length="179" mass="19000">MLISHPQQSPQKLGFGVDQLPGLKMSSAQGLIKSSQPGKFTATFNIDGNLYLFAGNVNPPTQPFENSAATLEYNSSESLEGSQQFTGIIGSRNEVAFTFNDGTAIKGPLDIPVNPAAQVSESEGKAFDNADRTRSTQDVSSTPNFFQQASAQSFKQSPAASKPGDFHLGKGNDLRLVAS</sequence>
<dbReference type="RefSeq" id="XP_037208153.1">
    <property type="nucleotide sequence ID" value="XM_037351346.1"/>
</dbReference>
<organism evidence="2 3">
    <name type="scientific">Fusarium tjaetaba</name>
    <dbReference type="NCBI Taxonomy" id="1567544"/>
    <lineage>
        <taxon>Eukaryota</taxon>
        <taxon>Fungi</taxon>
        <taxon>Dikarya</taxon>
        <taxon>Ascomycota</taxon>
        <taxon>Pezizomycotina</taxon>
        <taxon>Sordariomycetes</taxon>
        <taxon>Hypocreomycetidae</taxon>
        <taxon>Hypocreales</taxon>
        <taxon>Nectriaceae</taxon>
        <taxon>Fusarium</taxon>
        <taxon>Fusarium fujikuroi species complex</taxon>
    </lineage>
</organism>
<name>A0A8H5VZ64_9HYPO</name>
<feature type="compositionally biased region" description="Low complexity" evidence="1">
    <location>
        <begin position="145"/>
        <end position="162"/>
    </location>
</feature>